<sequence>MADLKEVKNEVNFARDDEGHQLNESAAAIPQTVQSQTYPQSSGRQSFDSETEVRAAAAAEAAQQRLQHQLSRQKSGTSSSRTADSVRRQAQRELEQEKVLKDEYQKAVDLKEHYFGNRQISTETVPIVDYKKLFFKCPDIFGDNDCLTYDELQQRIESTLKFQLNSEPIITATRLFLTCNQKDLDKLNIGKEIICKYFDNIISNPNEDKYRRIRLQNKIYLEKVFPLKYARELLQASGFISSDDNESIIYQEHSFERLQLAHDTLMNSKPIKIQLDKNLKIFQPTREQLSIPRIQLLPQDPLFYQITTDELLREKQRQKDLLEKEQMLRTKAMRQRDEKSSLNIQYKYTILRIRMPDEIILQVIFPCNDLLSSLFEYLRSYCLVYNTLPFTLTSMTDRRIYSSQDEQSITFNQCNLVPTAFLSFRWNDQALREIKEQADYFLTNIYIKPEVLYNAARL</sequence>
<dbReference type="Proteomes" id="UP000663854">
    <property type="component" value="Unassembled WGS sequence"/>
</dbReference>
<dbReference type="GO" id="GO:0005737">
    <property type="term" value="C:cytoplasm"/>
    <property type="evidence" value="ECO:0007669"/>
    <property type="project" value="TreeGrafter"/>
</dbReference>
<evidence type="ECO:0000313" key="5">
    <source>
        <dbReference type="Proteomes" id="UP000663870"/>
    </source>
</evidence>
<comment type="caution">
    <text evidence="4">The sequence shown here is derived from an EMBL/GenBank/DDBJ whole genome shotgun (WGS) entry which is preliminary data.</text>
</comment>
<dbReference type="InterPro" id="IPR036339">
    <property type="entry name" value="PUB-like_dom_sf"/>
</dbReference>
<dbReference type="PANTHER" id="PTHR23153:SF38">
    <property type="entry name" value="UBX DOMAIN-CONTAINING PROTEIN 6"/>
    <property type="match status" value="1"/>
</dbReference>
<dbReference type="SUPFAM" id="SSF143503">
    <property type="entry name" value="PUG domain-like"/>
    <property type="match status" value="1"/>
</dbReference>
<dbReference type="Pfam" id="PF00789">
    <property type="entry name" value="UBX"/>
    <property type="match status" value="1"/>
</dbReference>
<evidence type="ECO:0000313" key="4">
    <source>
        <dbReference type="EMBL" id="CAF1243041.1"/>
    </source>
</evidence>
<evidence type="ECO:0000313" key="3">
    <source>
        <dbReference type="EMBL" id="CAF1065705.1"/>
    </source>
</evidence>
<gene>
    <name evidence="4" type="ORF">JXQ802_LOCUS26564</name>
    <name evidence="3" type="ORF">PYM288_LOCUS17889</name>
</gene>
<dbReference type="InterPro" id="IPR029071">
    <property type="entry name" value="Ubiquitin-like_domsf"/>
</dbReference>
<dbReference type="InterPro" id="IPR018997">
    <property type="entry name" value="PUB_domain"/>
</dbReference>
<evidence type="ECO:0000259" key="2">
    <source>
        <dbReference type="PROSITE" id="PS50033"/>
    </source>
</evidence>
<proteinExistence type="predicted"/>
<feature type="compositionally biased region" description="Polar residues" evidence="1">
    <location>
        <begin position="31"/>
        <end position="48"/>
    </location>
</feature>
<dbReference type="EMBL" id="CAJNOH010000521">
    <property type="protein sequence ID" value="CAF1065705.1"/>
    <property type="molecule type" value="Genomic_DNA"/>
</dbReference>
<feature type="region of interest" description="Disordered" evidence="1">
    <location>
        <begin position="1"/>
        <end position="94"/>
    </location>
</feature>
<feature type="compositionally biased region" description="Polar residues" evidence="1">
    <location>
        <begin position="64"/>
        <end position="83"/>
    </location>
</feature>
<dbReference type="SUPFAM" id="SSF54236">
    <property type="entry name" value="Ubiquitin-like"/>
    <property type="match status" value="1"/>
</dbReference>
<feature type="compositionally biased region" description="Basic and acidic residues" evidence="1">
    <location>
        <begin position="84"/>
        <end position="94"/>
    </location>
</feature>
<evidence type="ECO:0000256" key="1">
    <source>
        <dbReference type="SAM" id="MobiDB-lite"/>
    </source>
</evidence>
<dbReference type="Gene3D" id="3.10.20.90">
    <property type="entry name" value="Phosphatidylinositol 3-kinase Catalytic Subunit, Chain A, domain 1"/>
    <property type="match status" value="1"/>
</dbReference>
<feature type="compositionally biased region" description="Basic and acidic residues" evidence="1">
    <location>
        <begin position="1"/>
        <end position="21"/>
    </location>
</feature>
<dbReference type="EMBL" id="CAJNOL010000933">
    <property type="protein sequence ID" value="CAF1243041.1"/>
    <property type="molecule type" value="Genomic_DNA"/>
</dbReference>
<dbReference type="AlphaFoldDB" id="A0A814ZKX5"/>
<organism evidence="4 5">
    <name type="scientific">Rotaria sordida</name>
    <dbReference type="NCBI Taxonomy" id="392033"/>
    <lineage>
        <taxon>Eukaryota</taxon>
        <taxon>Metazoa</taxon>
        <taxon>Spiralia</taxon>
        <taxon>Gnathifera</taxon>
        <taxon>Rotifera</taxon>
        <taxon>Eurotatoria</taxon>
        <taxon>Bdelloidea</taxon>
        <taxon>Philodinida</taxon>
        <taxon>Philodinidae</taxon>
        <taxon>Rotaria</taxon>
    </lineage>
</organism>
<accession>A0A814ZKX5</accession>
<dbReference type="Pfam" id="PF09409">
    <property type="entry name" value="PUB"/>
    <property type="match status" value="1"/>
</dbReference>
<dbReference type="Proteomes" id="UP000663870">
    <property type="component" value="Unassembled WGS sequence"/>
</dbReference>
<dbReference type="InterPro" id="IPR001012">
    <property type="entry name" value="UBX_dom"/>
</dbReference>
<keyword evidence="5" id="KW-1185">Reference proteome</keyword>
<protein>
    <recommendedName>
        <fullName evidence="2">UBX domain-containing protein</fullName>
    </recommendedName>
</protein>
<name>A0A814ZKX5_9BILA</name>
<dbReference type="PANTHER" id="PTHR23153">
    <property type="entry name" value="UBX-RELATED"/>
    <property type="match status" value="1"/>
</dbReference>
<reference evidence="4" key="1">
    <citation type="submission" date="2021-02" db="EMBL/GenBank/DDBJ databases">
        <authorList>
            <person name="Nowell W R."/>
        </authorList>
    </citation>
    <scope>NUCLEOTIDE SEQUENCE</scope>
</reference>
<dbReference type="PROSITE" id="PS50033">
    <property type="entry name" value="UBX"/>
    <property type="match status" value="1"/>
</dbReference>
<feature type="domain" description="UBX" evidence="2">
    <location>
        <begin position="351"/>
        <end position="424"/>
    </location>
</feature>
<dbReference type="Gene3D" id="1.20.58.2190">
    <property type="match status" value="1"/>
</dbReference>